<dbReference type="InterPro" id="IPR044992">
    <property type="entry name" value="ChyE-like"/>
</dbReference>
<evidence type="ECO:0000313" key="1">
    <source>
        <dbReference type="EMBL" id="EIW86048.1"/>
    </source>
</evidence>
<dbReference type="AlphaFoldDB" id="A0A5M3N418"/>
<keyword evidence="2" id="KW-1185">Reference proteome</keyword>
<dbReference type="OrthoDB" id="92161at2759"/>
<name>A0A5M3N418_CONPW</name>
<sequence length="348" mass="38558">MSTKQHFCKVPKSTTYLRDFPQLSKLPFPHIPQIAFINCDDTKPEFVNKFGTVSDVFYNLLKNYLQSLLHPRPACEWFSNDGWFDWHCFDAQKGQLPILDGTARYDCIIVGGSSSCVNDSDEWICNLSNLIYEAALMHSDIKLIGVCFGHQLICKVLYSHVRVVKGPWEVGPYTIKLNQAGSLLFGGVNTLNLNMLHADSVCSESYETRLRHSVIGEFRGANASPACFLHSDRSPVSQPITWGNTVCTEATTCQGTVVFDSDLGAIGNADGVRVRVFTMQGHPETTESMAELLLELFTRPGEDKEAIPECVAEEARKRMACSSGVLDLDRVAGTIWAVASGARFPTFD</sequence>
<evidence type="ECO:0008006" key="3">
    <source>
        <dbReference type="Google" id="ProtNLM"/>
    </source>
</evidence>
<dbReference type="Proteomes" id="UP000053558">
    <property type="component" value="Unassembled WGS sequence"/>
</dbReference>
<organism evidence="1 2">
    <name type="scientific">Coniophora puteana (strain RWD-64-598)</name>
    <name type="common">Brown rot fungus</name>
    <dbReference type="NCBI Taxonomy" id="741705"/>
    <lineage>
        <taxon>Eukaryota</taxon>
        <taxon>Fungi</taxon>
        <taxon>Dikarya</taxon>
        <taxon>Basidiomycota</taxon>
        <taxon>Agaricomycotina</taxon>
        <taxon>Agaricomycetes</taxon>
        <taxon>Agaricomycetidae</taxon>
        <taxon>Boletales</taxon>
        <taxon>Coniophorineae</taxon>
        <taxon>Coniophoraceae</taxon>
        <taxon>Coniophora</taxon>
    </lineage>
</organism>
<dbReference type="InterPro" id="IPR029062">
    <property type="entry name" value="Class_I_gatase-like"/>
</dbReference>
<protein>
    <recommendedName>
        <fullName evidence="3">Class I glutamine amidotransferase-like protein</fullName>
    </recommendedName>
</protein>
<proteinExistence type="predicted"/>
<dbReference type="Gene3D" id="3.40.50.880">
    <property type="match status" value="1"/>
</dbReference>
<dbReference type="SUPFAM" id="SSF52317">
    <property type="entry name" value="Class I glutamine amidotransferase-like"/>
    <property type="match status" value="1"/>
</dbReference>
<dbReference type="GO" id="GO:0005829">
    <property type="term" value="C:cytosol"/>
    <property type="evidence" value="ECO:0007669"/>
    <property type="project" value="TreeGrafter"/>
</dbReference>
<dbReference type="RefSeq" id="XP_007762642.1">
    <property type="nucleotide sequence ID" value="XM_007764452.1"/>
</dbReference>
<dbReference type="EMBL" id="JH711573">
    <property type="protein sequence ID" value="EIW86048.1"/>
    <property type="molecule type" value="Genomic_DNA"/>
</dbReference>
<dbReference type="OMA" id="DSDEWIC"/>
<dbReference type="PANTHER" id="PTHR42695:SF5">
    <property type="entry name" value="GLUTAMINE AMIDOTRANSFERASE YLR126C-RELATED"/>
    <property type="match status" value="1"/>
</dbReference>
<comment type="caution">
    <text evidence="1">The sequence shown here is derived from an EMBL/GenBank/DDBJ whole genome shotgun (WGS) entry which is preliminary data.</text>
</comment>
<dbReference type="PANTHER" id="PTHR42695">
    <property type="entry name" value="GLUTAMINE AMIDOTRANSFERASE YLR126C-RELATED"/>
    <property type="match status" value="1"/>
</dbReference>
<reference evidence="2" key="1">
    <citation type="journal article" date="2012" name="Science">
        <title>The Paleozoic origin of enzymatic lignin decomposition reconstructed from 31 fungal genomes.</title>
        <authorList>
            <person name="Floudas D."/>
            <person name="Binder M."/>
            <person name="Riley R."/>
            <person name="Barry K."/>
            <person name="Blanchette R.A."/>
            <person name="Henrissat B."/>
            <person name="Martinez A.T."/>
            <person name="Otillar R."/>
            <person name="Spatafora J.W."/>
            <person name="Yadav J.S."/>
            <person name="Aerts A."/>
            <person name="Benoit I."/>
            <person name="Boyd A."/>
            <person name="Carlson A."/>
            <person name="Copeland A."/>
            <person name="Coutinho P.M."/>
            <person name="de Vries R.P."/>
            <person name="Ferreira P."/>
            <person name="Findley K."/>
            <person name="Foster B."/>
            <person name="Gaskell J."/>
            <person name="Glotzer D."/>
            <person name="Gorecki P."/>
            <person name="Heitman J."/>
            <person name="Hesse C."/>
            <person name="Hori C."/>
            <person name="Igarashi K."/>
            <person name="Jurgens J.A."/>
            <person name="Kallen N."/>
            <person name="Kersten P."/>
            <person name="Kohler A."/>
            <person name="Kuees U."/>
            <person name="Kumar T.K.A."/>
            <person name="Kuo A."/>
            <person name="LaButti K."/>
            <person name="Larrondo L.F."/>
            <person name="Lindquist E."/>
            <person name="Ling A."/>
            <person name="Lombard V."/>
            <person name="Lucas S."/>
            <person name="Lundell T."/>
            <person name="Martin R."/>
            <person name="McLaughlin D.J."/>
            <person name="Morgenstern I."/>
            <person name="Morin E."/>
            <person name="Murat C."/>
            <person name="Nagy L.G."/>
            <person name="Nolan M."/>
            <person name="Ohm R.A."/>
            <person name="Patyshakuliyeva A."/>
            <person name="Rokas A."/>
            <person name="Ruiz-Duenas F.J."/>
            <person name="Sabat G."/>
            <person name="Salamov A."/>
            <person name="Samejima M."/>
            <person name="Schmutz J."/>
            <person name="Slot J.C."/>
            <person name="St John F."/>
            <person name="Stenlid J."/>
            <person name="Sun H."/>
            <person name="Sun S."/>
            <person name="Syed K."/>
            <person name="Tsang A."/>
            <person name="Wiebenga A."/>
            <person name="Young D."/>
            <person name="Pisabarro A."/>
            <person name="Eastwood D.C."/>
            <person name="Martin F."/>
            <person name="Cullen D."/>
            <person name="Grigoriev I.V."/>
            <person name="Hibbett D.S."/>
        </authorList>
    </citation>
    <scope>NUCLEOTIDE SEQUENCE [LARGE SCALE GENOMIC DNA]</scope>
    <source>
        <strain evidence="2">RWD-64-598 SS2</strain>
    </source>
</reference>
<evidence type="ECO:0000313" key="2">
    <source>
        <dbReference type="Proteomes" id="UP000053558"/>
    </source>
</evidence>
<dbReference type="GeneID" id="19208672"/>
<accession>A0A5M3N418</accession>
<gene>
    <name evidence="1" type="ORF">CONPUDRAFT_68664</name>
</gene>
<dbReference type="KEGG" id="cput:CONPUDRAFT_68664"/>